<dbReference type="SUPFAM" id="SSF55811">
    <property type="entry name" value="Nudix"/>
    <property type="match status" value="1"/>
</dbReference>
<dbReference type="EMBL" id="UWPJ01000027">
    <property type="protein sequence ID" value="VCU71532.1"/>
    <property type="molecule type" value="Genomic_DNA"/>
</dbReference>
<proteinExistence type="inferred from homology"/>
<name>A0A3P4B641_9BURK</name>
<dbReference type="PRINTS" id="PR00502">
    <property type="entry name" value="NUDIXFAMILY"/>
</dbReference>
<reference evidence="6 7" key="1">
    <citation type="submission" date="2018-10" db="EMBL/GenBank/DDBJ databases">
        <authorList>
            <person name="Criscuolo A."/>
        </authorList>
    </citation>
    <scope>NUCLEOTIDE SEQUENCE [LARGE SCALE GENOMIC DNA]</scope>
    <source>
        <strain evidence="6">DnA1</strain>
    </source>
</reference>
<evidence type="ECO:0000313" key="7">
    <source>
        <dbReference type="Proteomes" id="UP000277294"/>
    </source>
</evidence>
<dbReference type="InterPro" id="IPR020084">
    <property type="entry name" value="NUDIX_hydrolase_CS"/>
</dbReference>
<dbReference type="PROSITE" id="PS00893">
    <property type="entry name" value="NUDIX_BOX"/>
    <property type="match status" value="1"/>
</dbReference>
<feature type="domain" description="Nudix hydrolase" evidence="5">
    <location>
        <begin position="1"/>
        <end position="146"/>
    </location>
</feature>
<keyword evidence="7" id="KW-1185">Reference proteome</keyword>
<keyword evidence="6" id="KW-0808">Transferase</keyword>
<dbReference type="PANTHER" id="PTHR43046:SF12">
    <property type="entry name" value="GDP-MANNOSE MANNOSYL HYDROLASE"/>
    <property type="match status" value="1"/>
</dbReference>
<comment type="cofactor">
    <cofactor evidence="1">
        <name>Mg(2+)</name>
        <dbReference type="ChEBI" id="CHEBI:18420"/>
    </cofactor>
</comment>
<comment type="similarity">
    <text evidence="4">Belongs to the Nudix hydrolase family.</text>
</comment>
<evidence type="ECO:0000313" key="6">
    <source>
        <dbReference type="EMBL" id="VCU71532.1"/>
    </source>
</evidence>
<dbReference type="InterPro" id="IPR015797">
    <property type="entry name" value="NUDIX_hydrolase-like_dom_sf"/>
</dbReference>
<dbReference type="Gene3D" id="3.90.79.10">
    <property type="entry name" value="Nucleoside Triphosphate Pyrophosphohydrolase"/>
    <property type="match status" value="1"/>
</dbReference>
<dbReference type="Proteomes" id="UP000277294">
    <property type="component" value="Unassembled WGS sequence"/>
</dbReference>
<evidence type="ECO:0000259" key="5">
    <source>
        <dbReference type="PROSITE" id="PS51462"/>
    </source>
</evidence>
<accession>A0A3P4B641</accession>
<organism evidence="6 7">
    <name type="scientific">Pigmentiphaga humi</name>
    <dbReference type="NCBI Taxonomy" id="2478468"/>
    <lineage>
        <taxon>Bacteria</taxon>
        <taxon>Pseudomonadati</taxon>
        <taxon>Pseudomonadota</taxon>
        <taxon>Betaproteobacteria</taxon>
        <taxon>Burkholderiales</taxon>
        <taxon>Alcaligenaceae</taxon>
        <taxon>Pigmentiphaga</taxon>
    </lineage>
</organism>
<dbReference type="PANTHER" id="PTHR43046">
    <property type="entry name" value="GDP-MANNOSE MANNOSYL HYDROLASE"/>
    <property type="match status" value="1"/>
</dbReference>
<evidence type="ECO:0000256" key="4">
    <source>
        <dbReference type="RuleBase" id="RU003476"/>
    </source>
</evidence>
<keyword evidence="2 4" id="KW-0378">Hydrolase</keyword>
<dbReference type="CDD" id="cd04685">
    <property type="entry name" value="NUDIX_Hydrolase"/>
    <property type="match status" value="1"/>
</dbReference>
<evidence type="ECO:0000256" key="3">
    <source>
        <dbReference type="ARBA" id="ARBA00022842"/>
    </source>
</evidence>
<protein>
    <submittedName>
        <fullName evidence="6">Bifunctional nicotinamide mononucleotide adenylyltransferase/ADP-ribose pyrophosphatase</fullName>
    </submittedName>
</protein>
<dbReference type="Pfam" id="PF00293">
    <property type="entry name" value="NUDIX"/>
    <property type="match status" value="1"/>
</dbReference>
<gene>
    <name evidence="6" type="ORF">PIGHUM_03617</name>
</gene>
<evidence type="ECO:0000256" key="1">
    <source>
        <dbReference type="ARBA" id="ARBA00001946"/>
    </source>
</evidence>
<dbReference type="GO" id="GO:0016779">
    <property type="term" value="F:nucleotidyltransferase activity"/>
    <property type="evidence" value="ECO:0007669"/>
    <property type="project" value="UniProtKB-KW"/>
</dbReference>
<dbReference type="PROSITE" id="PS51462">
    <property type="entry name" value="NUDIX"/>
    <property type="match status" value="1"/>
</dbReference>
<evidence type="ECO:0000256" key="2">
    <source>
        <dbReference type="ARBA" id="ARBA00022801"/>
    </source>
</evidence>
<dbReference type="OrthoDB" id="1188001at2"/>
<sequence length="153" mass="17402">MRTRPSSRLLIVDAAHRVLLFRFVHRRGPLAGRDFWATPGGAVDEGEDFEAAARRELREETGFTVDDIGAPIAQRAFEMQMPDGSYVRADERFFLMRVEEQPLSKDGWTELERDVMTEHRWWTLDELRSTGEAVFPDDIPAILADAGITPAAR</sequence>
<keyword evidence="3" id="KW-0460">Magnesium</keyword>
<dbReference type="InterPro" id="IPR000086">
    <property type="entry name" value="NUDIX_hydrolase_dom"/>
</dbReference>
<dbReference type="GO" id="GO:0016787">
    <property type="term" value="F:hydrolase activity"/>
    <property type="evidence" value="ECO:0007669"/>
    <property type="project" value="UniProtKB-KW"/>
</dbReference>
<keyword evidence="6" id="KW-0548">Nucleotidyltransferase</keyword>
<dbReference type="AlphaFoldDB" id="A0A3P4B641"/>
<dbReference type="RefSeq" id="WP_124081129.1">
    <property type="nucleotide sequence ID" value="NZ_UWPJ01000027.1"/>
</dbReference>
<dbReference type="InterPro" id="IPR020476">
    <property type="entry name" value="Nudix_hydrolase"/>
</dbReference>